<comment type="caution">
    <text evidence="1">The sequence shown here is derived from an EMBL/GenBank/DDBJ whole genome shotgun (WGS) entry which is preliminary data.</text>
</comment>
<evidence type="ECO:0000313" key="1">
    <source>
        <dbReference type="EMBL" id="MDH6215150.1"/>
    </source>
</evidence>
<keyword evidence="2" id="KW-1185">Reference proteome</keyword>
<dbReference type="EMBL" id="JARXVH010000003">
    <property type="protein sequence ID" value="MDH6215150.1"/>
    <property type="molecule type" value="Genomic_DNA"/>
</dbReference>
<accession>A0ABT6LFR8</accession>
<evidence type="ECO:0000313" key="2">
    <source>
        <dbReference type="Proteomes" id="UP001160499"/>
    </source>
</evidence>
<organism evidence="1 2">
    <name type="scientific">Streptomyces pseudovenezuelae</name>
    <dbReference type="NCBI Taxonomy" id="67350"/>
    <lineage>
        <taxon>Bacteria</taxon>
        <taxon>Bacillati</taxon>
        <taxon>Actinomycetota</taxon>
        <taxon>Actinomycetes</taxon>
        <taxon>Kitasatosporales</taxon>
        <taxon>Streptomycetaceae</taxon>
        <taxon>Streptomyces</taxon>
        <taxon>Streptomyces aurantiacus group</taxon>
    </lineage>
</organism>
<name>A0ABT6LFR8_9ACTN</name>
<proteinExistence type="predicted"/>
<gene>
    <name evidence="1" type="ORF">M2283_002433</name>
</gene>
<reference evidence="1 2" key="1">
    <citation type="submission" date="2023-04" db="EMBL/GenBank/DDBJ databases">
        <title>Forest soil microbial communities from Buena Vista Peninsula, Colon Province, Panama.</title>
        <authorList>
            <person name="Bouskill N."/>
        </authorList>
    </citation>
    <scope>NUCLEOTIDE SEQUENCE [LARGE SCALE GENOMIC DNA]</scope>
    <source>
        <strain evidence="1 2">GGS1</strain>
    </source>
</reference>
<sequence>MHHRPRARAMSLTRVVLTSGRATDLCDLRLSSTYGGLPDGYPCKPVNDLAIKSLLHEAELASPTTPIHLVPPPRAYPDHYAGAFGPVELLPPVACVGTFRSTALHPTHDSVLHCSTLTIIWFQDTPHVPCECDAERGVREVDWEGLARDREL</sequence>
<dbReference type="Proteomes" id="UP001160499">
    <property type="component" value="Unassembled WGS sequence"/>
</dbReference>
<protein>
    <submittedName>
        <fullName evidence="1">Uncharacterized protein</fullName>
    </submittedName>
</protein>